<feature type="region of interest" description="Disordered" evidence="1">
    <location>
        <begin position="89"/>
        <end position="108"/>
    </location>
</feature>
<evidence type="ECO:0000313" key="2">
    <source>
        <dbReference type="EMBL" id="CRK94671.1"/>
    </source>
</evidence>
<keyword evidence="3" id="KW-1185">Reference proteome</keyword>
<gene>
    <name evidence="2" type="ORF">CLUMA_CG008171</name>
</gene>
<accession>A0A1J1I2U5</accession>
<dbReference type="Proteomes" id="UP000183832">
    <property type="component" value="Unassembled WGS sequence"/>
</dbReference>
<name>A0A1J1I2U5_9DIPT</name>
<reference evidence="2 3" key="1">
    <citation type="submission" date="2015-04" db="EMBL/GenBank/DDBJ databases">
        <authorList>
            <person name="Syromyatnikov M.Y."/>
            <person name="Popov V.N."/>
        </authorList>
    </citation>
    <scope>NUCLEOTIDE SEQUENCE [LARGE SCALE GENOMIC DNA]</scope>
</reference>
<feature type="compositionally biased region" description="Basic and acidic residues" evidence="1">
    <location>
        <begin position="95"/>
        <end position="108"/>
    </location>
</feature>
<dbReference type="AlphaFoldDB" id="A0A1J1I2U5"/>
<proteinExistence type="predicted"/>
<evidence type="ECO:0000313" key="3">
    <source>
        <dbReference type="Proteomes" id="UP000183832"/>
    </source>
</evidence>
<protein>
    <submittedName>
        <fullName evidence="2">CLUMA_CG008171, isoform A</fullName>
    </submittedName>
</protein>
<evidence type="ECO:0000256" key="1">
    <source>
        <dbReference type="SAM" id="MobiDB-lite"/>
    </source>
</evidence>
<sequence>MIKSKKPKVIIELETAGRLRVGSDCQDFDFMTVINYGRMSESFLVIELLDNNYFYDSRCPRLALRFSAFKLSHDVIKIMESTLNTGSRPPFSSVHKNESTMEKKSHYTDPKITHNDNHLIMIVIDELSTF</sequence>
<organism evidence="2 3">
    <name type="scientific">Clunio marinus</name>
    <dbReference type="NCBI Taxonomy" id="568069"/>
    <lineage>
        <taxon>Eukaryota</taxon>
        <taxon>Metazoa</taxon>
        <taxon>Ecdysozoa</taxon>
        <taxon>Arthropoda</taxon>
        <taxon>Hexapoda</taxon>
        <taxon>Insecta</taxon>
        <taxon>Pterygota</taxon>
        <taxon>Neoptera</taxon>
        <taxon>Endopterygota</taxon>
        <taxon>Diptera</taxon>
        <taxon>Nematocera</taxon>
        <taxon>Chironomoidea</taxon>
        <taxon>Chironomidae</taxon>
        <taxon>Clunio</taxon>
    </lineage>
</organism>
<dbReference type="EMBL" id="CVRI01000039">
    <property type="protein sequence ID" value="CRK94671.1"/>
    <property type="molecule type" value="Genomic_DNA"/>
</dbReference>